<comment type="caution">
    <text evidence="2">The sequence shown here is derived from an EMBL/GenBank/DDBJ whole genome shotgun (WGS) entry which is preliminary data.</text>
</comment>
<sequence>MARCSSNGHAQRGSATIAPLPSCRRPAYIARPPPVIGRRTVGQRRERTGSAARSTRGTGSAAGITRDGQRGGDRARSPAYTGRAAQRGSRVVAGCSGIDGQKAFDGPLRAAGVGRQAAGGGRRVVGARKAGGGTGSAAGITHGRRL</sequence>
<protein>
    <submittedName>
        <fullName evidence="2">Uncharacterized protein</fullName>
    </submittedName>
</protein>
<organism evidence="2 3">
    <name type="scientific">Mycena pura</name>
    <dbReference type="NCBI Taxonomy" id="153505"/>
    <lineage>
        <taxon>Eukaryota</taxon>
        <taxon>Fungi</taxon>
        <taxon>Dikarya</taxon>
        <taxon>Basidiomycota</taxon>
        <taxon>Agaricomycotina</taxon>
        <taxon>Agaricomycetes</taxon>
        <taxon>Agaricomycetidae</taxon>
        <taxon>Agaricales</taxon>
        <taxon>Marasmiineae</taxon>
        <taxon>Mycenaceae</taxon>
        <taxon>Mycena</taxon>
    </lineage>
</organism>
<dbReference type="Proteomes" id="UP001219525">
    <property type="component" value="Unassembled WGS sequence"/>
</dbReference>
<proteinExistence type="predicted"/>
<name>A0AAD6UQL0_9AGAR</name>
<feature type="compositionally biased region" description="Basic and acidic residues" evidence="1">
    <location>
        <begin position="67"/>
        <end position="76"/>
    </location>
</feature>
<feature type="compositionally biased region" description="Gly residues" evidence="1">
    <location>
        <begin position="117"/>
        <end position="136"/>
    </location>
</feature>
<evidence type="ECO:0000313" key="3">
    <source>
        <dbReference type="Proteomes" id="UP001219525"/>
    </source>
</evidence>
<evidence type="ECO:0000313" key="2">
    <source>
        <dbReference type="EMBL" id="KAJ7192581.1"/>
    </source>
</evidence>
<feature type="region of interest" description="Disordered" evidence="1">
    <location>
        <begin position="114"/>
        <end position="146"/>
    </location>
</feature>
<evidence type="ECO:0000256" key="1">
    <source>
        <dbReference type="SAM" id="MobiDB-lite"/>
    </source>
</evidence>
<reference evidence="2" key="1">
    <citation type="submission" date="2023-03" db="EMBL/GenBank/DDBJ databases">
        <title>Massive genome expansion in bonnet fungi (Mycena s.s.) driven by repeated elements and novel gene families across ecological guilds.</title>
        <authorList>
            <consortium name="Lawrence Berkeley National Laboratory"/>
            <person name="Harder C.B."/>
            <person name="Miyauchi S."/>
            <person name="Viragh M."/>
            <person name="Kuo A."/>
            <person name="Thoen E."/>
            <person name="Andreopoulos B."/>
            <person name="Lu D."/>
            <person name="Skrede I."/>
            <person name="Drula E."/>
            <person name="Henrissat B."/>
            <person name="Morin E."/>
            <person name="Kohler A."/>
            <person name="Barry K."/>
            <person name="LaButti K."/>
            <person name="Morin E."/>
            <person name="Salamov A."/>
            <person name="Lipzen A."/>
            <person name="Mereny Z."/>
            <person name="Hegedus B."/>
            <person name="Baldrian P."/>
            <person name="Stursova M."/>
            <person name="Weitz H."/>
            <person name="Taylor A."/>
            <person name="Grigoriev I.V."/>
            <person name="Nagy L.G."/>
            <person name="Martin F."/>
            <person name="Kauserud H."/>
        </authorList>
    </citation>
    <scope>NUCLEOTIDE SEQUENCE</scope>
    <source>
        <strain evidence="2">9144</strain>
    </source>
</reference>
<dbReference type="EMBL" id="JARJCW010000118">
    <property type="protein sequence ID" value="KAJ7192581.1"/>
    <property type="molecule type" value="Genomic_DNA"/>
</dbReference>
<dbReference type="AlphaFoldDB" id="A0AAD6UQL0"/>
<feature type="region of interest" description="Disordered" evidence="1">
    <location>
        <begin position="25"/>
        <end position="88"/>
    </location>
</feature>
<gene>
    <name evidence="2" type="ORF">GGX14DRAFT_406248</name>
</gene>
<accession>A0AAD6UQL0</accession>
<keyword evidence="3" id="KW-1185">Reference proteome</keyword>